<dbReference type="EMBL" id="CP036287">
    <property type="protein sequence ID" value="QDU65684.1"/>
    <property type="molecule type" value="Genomic_DNA"/>
</dbReference>
<evidence type="ECO:0008006" key="4">
    <source>
        <dbReference type="Google" id="ProtNLM"/>
    </source>
</evidence>
<reference evidence="2 3" key="1">
    <citation type="submission" date="2019-02" db="EMBL/GenBank/DDBJ databases">
        <title>Deep-cultivation of Planctomycetes and their phenomic and genomic characterization uncovers novel biology.</title>
        <authorList>
            <person name="Wiegand S."/>
            <person name="Jogler M."/>
            <person name="Boedeker C."/>
            <person name="Pinto D."/>
            <person name="Vollmers J."/>
            <person name="Rivas-Marin E."/>
            <person name="Kohn T."/>
            <person name="Peeters S.H."/>
            <person name="Heuer A."/>
            <person name="Rast P."/>
            <person name="Oberbeckmann S."/>
            <person name="Bunk B."/>
            <person name="Jeske O."/>
            <person name="Meyerdierks A."/>
            <person name="Storesund J.E."/>
            <person name="Kallscheuer N."/>
            <person name="Luecker S."/>
            <person name="Lage O.M."/>
            <person name="Pohl T."/>
            <person name="Merkel B.J."/>
            <person name="Hornburger P."/>
            <person name="Mueller R.-W."/>
            <person name="Bruemmer F."/>
            <person name="Labrenz M."/>
            <person name="Spormann A.M."/>
            <person name="Op den Camp H."/>
            <person name="Overmann J."/>
            <person name="Amann R."/>
            <person name="Jetten M.S.M."/>
            <person name="Mascher T."/>
            <person name="Medema M.H."/>
            <person name="Devos D.P."/>
            <person name="Kaster A.-K."/>
            <person name="Ovreas L."/>
            <person name="Rohde M."/>
            <person name="Galperin M.Y."/>
            <person name="Jogler C."/>
        </authorList>
    </citation>
    <scope>NUCLEOTIDE SEQUENCE [LARGE SCALE GENOMIC DNA]</scope>
    <source>
        <strain evidence="2 3">Pla133</strain>
    </source>
</reference>
<accession>A0A518BFC6</accession>
<protein>
    <recommendedName>
        <fullName evidence="4">DUF2784 domain-containing protein</fullName>
    </recommendedName>
</protein>
<keyword evidence="1" id="KW-0812">Transmembrane</keyword>
<dbReference type="InterPro" id="IPR021218">
    <property type="entry name" value="DUF2784"/>
</dbReference>
<dbReference type="Pfam" id="PF10861">
    <property type="entry name" value="DUF2784"/>
    <property type="match status" value="1"/>
</dbReference>
<sequence length="135" mass="15046">MRVLLADLIVVAHLAYVLFVVVGLGLILVGWWRGWAWVRSPLFRLAHLAAIALVAAEAVAGVTCPLTIWEYDLRVAAGQAPEEIGFVARIARDVLFFDVPEEAFRPWYVGFLGLVVLTLFCVRPTRRWKESRAGG</sequence>
<keyword evidence="1" id="KW-1133">Transmembrane helix</keyword>
<dbReference type="AlphaFoldDB" id="A0A518BFC6"/>
<evidence type="ECO:0000256" key="1">
    <source>
        <dbReference type="SAM" id="Phobius"/>
    </source>
</evidence>
<dbReference type="Proteomes" id="UP000316921">
    <property type="component" value="Chromosome"/>
</dbReference>
<proteinExistence type="predicted"/>
<feature type="transmembrane region" description="Helical" evidence="1">
    <location>
        <begin position="45"/>
        <end position="68"/>
    </location>
</feature>
<gene>
    <name evidence="2" type="ORF">Pla133_07490</name>
</gene>
<evidence type="ECO:0000313" key="2">
    <source>
        <dbReference type="EMBL" id="QDU65684.1"/>
    </source>
</evidence>
<dbReference type="RefSeq" id="WP_419192091.1">
    <property type="nucleotide sequence ID" value="NZ_CP036287.1"/>
</dbReference>
<keyword evidence="3" id="KW-1185">Reference proteome</keyword>
<feature type="transmembrane region" description="Helical" evidence="1">
    <location>
        <begin position="104"/>
        <end position="122"/>
    </location>
</feature>
<dbReference type="KEGG" id="pbap:Pla133_07490"/>
<evidence type="ECO:0000313" key="3">
    <source>
        <dbReference type="Proteomes" id="UP000316921"/>
    </source>
</evidence>
<feature type="transmembrane region" description="Helical" evidence="1">
    <location>
        <begin position="12"/>
        <end position="33"/>
    </location>
</feature>
<name>A0A518BFC6_9BACT</name>
<organism evidence="2 3">
    <name type="scientific">Engelhardtia mirabilis</name>
    <dbReference type="NCBI Taxonomy" id="2528011"/>
    <lineage>
        <taxon>Bacteria</taxon>
        <taxon>Pseudomonadati</taxon>
        <taxon>Planctomycetota</taxon>
        <taxon>Planctomycetia</taxon>
        <taxon>Planctomycetia incertae sedis</taxon>
        <taxon>Engelhardtia</taxon>
    </lineage>
</organism>
<keyword evidence="1" id="KW-0472">Membrane</keyword>